<dbReference type="EMBL" id="JBHRTK010000008">
    <property type="protein sequence ID" value="MFC3205910.1"/>
    <property type="molecule type" value="Genomic_DNA"/>
</dbReference>
<proteinExistence type="inferred from homology"/>
<dbReference type="Pfam" id="PF07859">
    <property type="entry name" value="Abhydrolase_3"/>
    <property type="match status" value="1"/>
</dbReference>
<keyword evidence="6 8" id="KW-0804">Transcription</keyword>
<evidence type="ECO:0000256" key="4">
    <source>
        <dbReference type="ARBA" id="ARBA00023015"/>
    </source>
</evidence>
<dbReference type="InterPro" id="IPR009057">
    <property type="entry name" value="Homeodomain-like_sf"/>
</dbReference>
<evidence type="ECO:0000313" key="12">
    <source>
        <dbReference type="Proteomes" id="UP001595583"/>
    </source>
</evidence>
<evidence type="ECO:0000256" key="1">
    <source>
        <dbReference type="ARBA" id="ARBA00004719"/>
    </source>
</evidence>
<dbReference type="InterPro" id="IPR050300">
    <property type="entry name" value="GDXG_lipolytic_enzyme"/>
</dbReference>
<dbReference type="InterPro" id="IPR017757">
    <property type="entry name" value="Tscrpt_rep_BetI"/>
</dbReference>
<protein>
    <recommendedName>
        <fullName evidence="8">HTH-type transcriptional regulator BetI</fullName>
    </recommendedName>
</protein>
<sequence length="521" mass="57237">MPKVGMEPVRRRQIIAATKTCIHQEGIARTSASRIAREAGIAPGLIMHYFDDKDELLLETFRSIYRDLATDTRRRLGLARSPAERMLALIEAQISPSTLTPEAVTAWLVIYSTMRDFPLLERIERAYDRRLISNLTHELRGMGLDVAEARDIAEELSILMDGLWQNLANPVTFTVERARRLLYRYLAIRLPNVTLTPPEDDAARRAAEDAGLSAEARQFLKDNLPVVPVHLAAGSIVKTRNQLAQLYRPEAKASAQAFGLRLSQARLGDIAALRVIPKSLEQEAGASMPVPRLFYLFGGGYVTGEPELDMPVIGALSGRLQAISLAPRYRLAPEAPYPAALEDAFAAYRAFASEEGPFWVVGESAGGGLALAMLQRAEREGLRRPAAIALLSPWVDLTHSLPSANDGIDPTFTRRNLMESARLYAGPESDLSQPGLSPLFGTLSDLPPIVITTGSRDILEEQAHALAAAITTAGGAAELHDWPGLWHVFEYYRELPEAAQSLDRIAGFLRSHMPLKQEQAA</sequence>
<dbReference type="InterPro" id="IPR013094">
    <property type="entry name" value="AB_hydrolase_3"/>
</dbReference>
<comment type="function">
    <text evidence="7">Repressor involved in the biosynthesis of the osmoprotectant glycine betaine. It represses transcription of the choline transporter BetT and the genes of BetAB involved in the synthesis of glycine betaine.</text>
</comment>
<feature type="domain" description="HTH tetR-type" evidence="10">
    <location>
        <begin position="8"/>
        <end position="68"/>
    </location>
</feature>
<dbReference type="InterPro" id="IPR039538">
    <property type="entry name" value="BetI_C"/>
</dbReference>
<evidence type="ECO:0000256" key="2">
    <source>
        <dbReference type="ARBA" id="ARBA00022491"/>
    </source>
</evidence>
<keyword evidence="3" id="KW-0378">Hydrolase</keyword>
<keyword evidence="12" id="KW-1185">Reference proteome</keyword>
<feature type="DNA-binding region" description="H-T-H motif" evidence="8 9">
    <location>
        <begin position="31"/>
        <end position="50"/>
    </location>
</feature>
<dbReference type="Gene3D" id="3.40.50.1820">
    <property type="entry name" value="alpha/beta hydrolase"/>
    <property type="match status" value="1"/>
</dbReference>
<dbReference type="RefSeq" id="WP_378219729.1">
    <property type="nucleotide sequence ID" value="NZ_JBHRTK010000008.1"/>
</dbReference>
<name>A0ABV7K791_9HYPH</name>
<keyword evidence="5 8" id="KW-0238">DNA-binding</keyword>
<dbReference type="Pfam" id="PF00440">
    <property type="entry name" value="TetR_N"/>
    <property type="match status" value="1"/>
</dbReference>
<dbReference type="SUPFAM" id="SSF53474">
    <property type="entry name" value="alpha/beta-Hydrolases"/>
    <property type="match status" value="1"/>
</dbReference>
<dbReference type="SUPFAM" id="SSF46689">
    <property type="entry name" value="Homeodomain-like"/>
    <property type="match status" value="1"/>
</dbReference>
<evidence type="ECO:0000256" key="8">
    <source>
        <dbReference type="HAMAP-Rule" id="MF_00768"/>
    </source>
</evidence>
<evidence type="ECO:0000256" key="9">
    <source>
        <dbReference type="PROSITE-ProRule" id="PRU00335"/>
    </source>
</evidence>
<comment type="pathway">
    <text evidence="1 8">Amine and polyamine biosynthesis; betaine biosynthesis via choline pathway [regulation].</text>
</comment>
<organism evidence="11 12">
    <name type="scientific">Aquamicrobium soli</name>
    <dbReference type="NCBI Taxonomy" id="1811518"/>
    <lineage>
        <taxon>Bacteria</taxon>
        <taxon>Pseudomonadati</taxon>
        <taxon>Pseudomonadota</taxon>
        <taxon>Alphaproteobacteria</taxon>
        <taxon>Hyphomicrobiales</taxon>
        <taxon>Phyllobacteriaceae</taxon>
        <taxon>Aquamicrobium</taxon>
    </lineage>
</organism>
<evidence type="ECO:0000256" key="6">
    <source>
        <dbReference type="ARBA" id="ARBA00023163"/>
    </source>
</evidence>
<evidence type="ECO:0000256" key="3">
    <source>
        <dbReference type="ARBA" id="ARBA00022801"/>
    </source>
</evidence>
<dbReference type="PANTHER" id="PTHR48081:SF8">
    <property type="entry name" value="ALPHA_BETA HYDROLASE FOLD-3 DOMAIN-CONTAINING PROTEIN-RELATED"/>
    <property type="match status" value="1"/>
</dbReference>
<keyword evidence="2 8" id="KW-0678">Repressor</keyword>
<dbReference type="Proteomes" id="UP001595583">
    <property type="component" value="Unassembled WGS sequence"/>
</dbReference>
<evidence type="ECO:0000259" key="10">
    <source>
        <dbReference type="PROSITE" id="PS50977"/>
    </source>
</evidence>
<evidence type="ECO:0000313" key="11">
    <source>
        <dbReference type="EMBL" id="MFC3205910.1"/>
    </source>
</evidence>
<dbReference type="PANTHER" id="PTHR48081">
    <property type="entry name" value="AB HYDROLASE SUPERFAMILY PROTEIN C4A8.06C"/>
    <property type="match status" value="1"/>
</dbReference>
<dbReference type="NCBIfam" id="NF001978">
    <property type="entry name" value="PRK00767.1"/>
    <property type="match status" value="1"/>
</dbReference>
<dbReference type="HAMAP" id="MF_00768">
    <property type="entry name" value="HTH_type_BetI"/>
    <property type="match status" value="1"/>
</dbReference>
<dbReference type="Pfam" id="PF13977">
    <property type="entry name" value="TetR_C_6"/>
    <property type="match status" value="1"/>
</dbReference>
<dbReference type="Gene3D" id="1.10.357.10">
    <property type="entry name" value="Tetracycline Repressor, domain 2"/>
    <property type="match status" value="1"/>
</dbReference>
<evidence type="ECO:0000256" key="5">
    <source>
        <dbReference type="ARBA" id="ARBA00023125"/>
    </source>
</evidence>
<keyword evidence="4 8" id="KW-0805">Transcription regulation</keyword>
<accession>A0ABV7K791</accession>
<comment type="caution">
    <text evidence="11">The sequence shown here is derived from an EMBL/GenBank/DDBJ whole genome shotgun (WGS) entry which is preliminary data.</text>
</comment>
<dbReference type="InterPro" id="IPR001647">
    <property type="entry name" value="HTH_TetR"/>
</dbReference>
<dbReference type="InterPro" id="IPR029058">
    <property type="entry name" value="AB_hydrolase_fold"/>
</dbReference>
<comment type="function">
    <text evidence="8">Repressor involved in choline regulation of the bet genes.</text>
</comment>
<dbReference type="SUPFAM" id="SSF48498">
    <property type="entry name" value="Tetracyclin repressor-like, C-terminal domain"/>
    <property type="match status" value="1"/>
</dbReference>
<evidence type="ECO:0000256" key="7">
    <source>
        <dbReference type="ARBA" id="ARBA00024936"/>
    </source>
</evidence>
<reference evidence="12" key="1">
    <citation type="journal article" date="2019" name="Int. J. Syst. Evol. Microbiol.">
        <title>The Global Catalogue of Microorganisms (GCM) 10K type strain sequencing project: providing services to taxonomists for standard genome sequencing and annotation.</title>
        <authorList>
            <consortium name="The Broad Institute Genomics Platform"/>
            <consortium name="The Broad Institute Genome Sequencing Center for Infectious Disease"/>
            <person name="Wu L."/>
            <person name="Ma J."/>
        </authorList>
    </citation>
    <scope>NUCLEOTIDE SEQUENCE [LARGE SCALE GENOMIC DNA]</scope>
    <source>
        <strain evidence="12">KCTC 52165</strain>
    </source>
</reference>
<gene>
    <name evidence="8 11" type="primary">betI</name>
    <name evidence="11" type="ORF">ACFOHJ_06785</name>
</gene>
<dbReference type="PROSITE" id="PS50977">
    <property type="entry name" value="HTH_TETR_2"/>
    <property type="match status" value="1"/>
</dbReference>
<dbReference type="InterPro" id="IPR036271">
    <property type="entry name" value="Tet_transcr_reg_TetR-rel_C_sf"/>
</dbReference>